<gene>
    <name evidence="2" type="ORF">BDV96DRAFT_236597</name>
</gene>
<keyword evidence="3" id="KW-1185">Reference proteome</keyword>
<dbReference type="PANTHER" id="PTHR40619">
    <property type="entry name" value="FUNGAL STAND N-TERMINAL GOODBYE DOMAIN-CONTAINING PROTEIN"/>
    <property type="match status" value="1"/>
</dbReference>
<dbReference type="InterPro" id="IPR056125">
    <property type="entry name" value="DUF7708"/>
</dbReference>
<dbReference type="PANTHER" id="PTHR40619:SF3">
    <property type="entry name" value="FUNGAL STAND N-TERMINAL GOODBYE DOMAIN-CONTAINING PROTEIN"/>
    <property type="match status" value="1"/>
</dbReference>
<evidence type="ECO:0000259" key="1">
    <source>
        <dbReference type="Pfam" id="PF24809"/>
    </source>
</evidence>
<proteinExistence type="predicted"/>
<dbReference type="OrthoDB" id="4840035at2759"/>
<feature type="domain" description="DUF7708" evidence="1">
    <location>
        <begin position="148"/>
        <end position="287"/>
    </location>
</feature>
<evidence type="ECO:0000313" key="2">
    <source>
        <dbReference type="EMBL" id="KAF2109458.1"/>
    </source>
</evidence>
<dbReference type="Pfam" id="PF24809">
    <property type="entry name" value="DUF7708"/>
    <property type="match status" value="1"/>
</dbReference>
<evidence type="ECO:0000313" key="3">
    <source>
        <dbReference type="Proteomes" id="UP000799770"/>
    </source>
</evidence>
<reference evidence="2" key="1">
    <citation type="journal article" date="2020" name="Stud. Mycol.">
        <title>101 Dothideomycetes genomes: a test case for predicting lifestyles and emergence of pathogens.</title>
        <authorList>
            <person name="Haridas S."/>
            <person name="Albert R."/>
            <person name="Binder M."/>
            <person name="Bloem J."/>
            <person name="Labutti K."/>
            <person name="Salamov A."/>
            <person name="Andreopoulos B."/>
            <person name="Baker S."/>
            <person name="Barry K."/>
            <person name="Bills G."/>
            <person name="Bluhm B."/>
            <person name="Cannon C."/>
            <person name="Castanera R."/>
            <person name="Culley D."/>
            <person name="Daum C."/>
            <person name="Ezra D."/>
            <person name="Gonzalez J."/>
            <person name="Henrissat B."/>
            <person name="Kuo A."/>
            <person name="Liang C."/>
            <person name="Lipzen A."/>
            <person name="Lutzoni F."/>
            <person name="Magnuson J."/>
            <person name="Mondo S."/>
            <person name="Nolan M."/>
            <person name="Ohm R."/>
            <person name="Pangilinan J."/>
            <person name="Park H.-J."/>
            <person name="Ramirez L."/>
            <person name="Alfaro M."/>
            <person name="Sun H."/>
            <person name="Tritt A."/>
            <person name="Yoshinaga Y."/>
            <person name="Zwiers L.-H."/>
            <person name="Turgeon B."/>
            <person name="Goodwin S."/>
            <person name="Spatafora J."/>
            <person name="Crous P."/>
            <person name="Grigoriev I."/>
        </authorList>
    </citation>
    <scope>NUCLEOTIDE SEQUENCE</scope>
    <source>
        <strain evidence="2">CBS 627.86</strain>
    </source>
</reference>
<organism evidence="2 3">
    <name type="scientific">Lophiotrema nucula</name>
    <dbReference type="NCBI Taxonomy" id="690887"/>
    <lineage>
        <taxon>Eukaryota</taxon>
        <taxon>Fungi</taxon>
        <taxon>Dikarya</taxon>
        <taxon>Ascomycota</taxon>
        <taxon>Pezizomycotina</taxon>
        <taxon>Dothideomycetes</taxon>
        <taxon>Pleosporomycetidae</taxon>
        <taxon>Pleosporales</taxon>
        <taxon>Lophiotremataceae</taxon>
        <taxon>Lophiotrema</taxon>
    </lineage>
</organism>
<accession>A0A6A5YTP2</accession>
<name>A0A6A5YTP2_9PLEO</name>
<protein>
    <recommendedName>
        <fullName evidence="1">DUF7708 domain-containing protein</fullName>
    </recommendedName>
</protein>
<dbReference type="EMBL" id="ML977342">
    <property type="protein sequence ID" value="KAF2109458.1"/>
    <property type="molecule type" value="Genomic_DNA"/>
</dbReference>
<dbReference type="Proteomes" id="UP000799770">
    <property type="component" value="Unassembled WGS sequence"/>
</dbReference>
<sequence length="646" mass="71811">MIRRVRTDGDVPDTGALVRRFTDDLDGSTALSLSTKVAPIVTDAQIEARERVRTQLLYQETGNAAGPFDEADEIGKALGNAADDFFKSSKYGPKDSRLSIFRRRKDPKIDAELQIRQSAPKDFGEVKDLVDGISEDWKTSHKAVYRNFTRVCQTLDAHDGLLKIIPSQNTYVAVVSGSLSVIVEASVTHAEIAENLTNATANLCERAAVCSQLLEVIRDQSMQKQLGEIYKRLFLFILNAIEWFKKSSMSRFWDSFNKAVKERHEEAEKAINTCINVLIEKSGVAQLARIEEARLTSNIIECKVDNLKEDVVPWLANIDANLATLVEHRRMENPWENPLVLLQVGKIMGGLLKDQCVSSIRDLIDQQVQETLRVRAITPEPSPGSMLAITQEGDPKELLLSREAAALHLENLRAFVYGTDGLKLAQENRTLLGDVNVVIRLGRWIEGGLERSERLWIEFPFEFHEDTVAKAATLSVISVAAKSGAPFISYICTKPRPVQISRSQTPETAGLLSVVYSLIFQLLQFRPQHDGFALNPGVPESLDESVKSWDTALRMLTSLLENTKAVRYCIIHGLSLLESSASMKLCKELLSVLISHSSVSKVPFSILFTTSGQSRALAESTSREERIVSDASAKRGRGYDLNVRNA</sequence>
<dbReference type="AlphaFoldDB" id="A0A6A5YTP2"/>